<proteinExistence type="inferred from homology"/>
<reference evidence="3" key="1">
    <citation type="submission" date="2016-06" db="EMBL/GenBank/DDBJ databases">
        <authorList>
            <person name="Varghese N."/>
            <person name="Submissions Spin"/>
        </authorList>
    </citation>
    <scope>NUCLEOTIDE SEQUENCE [LARGE SCALE GENOMIC DNA]</scope>
    <source>
        <strain evidence="3">DSM 43819</strain>
    </source>
</reference>
<accession>A0A1C5I8C4</accession>
<dbReference type="GO" id="GO:0019239">
    <property type="term" value="F:deaminase activity"/>
    <property type="evidence" value="ECO:0007669"/>
    <property type="project" value="TreeGrafter"/>
</dbReference>
<dbReference type="InterPro" id="IPR006175">
    <property type="entry name" value="YjgF/YER057c/UK114"/>
</dbReference>
<dbReference type="OrthoDB" id="9803101at2"/>
<dbReference type="CDD" id="cd00448">
    <property type="entry name" value="YjgF_YER057c_UK114_family"/>
    <property type="match status" value="1"/>
</dbReference>
<evidence type="ECO:0000256" key="1">
    <source>
        <dbReference type="ARBA" id="ARBA00010552"/>
    </source>
</evidence>
<keyword evidence="3" id="KW-1185">Reference proteome</keyword>
<dbReference type="Proteomes" id="UP000198221">
    <property type="component" value="Chromosome I"/>
</dbReference>
<dbReference type="PANTHER" id="PTHR11803:SF58">
    <property type="entry name" value="PROTEIN HMF1-RELATED"/>
    <property type="match status" value="1"/>
</dbReference>
<gene>
    <name evidence="2" type="ORF">GA0070613_2371</name>
</gene>
<organism evidence="2 3">
    <name type="scientific">Micromonospora inositola</name>
    <dbReference type="NCBI Taxonomy" id="47865"/>
    <lineage>
        <taxon>Bacteria</taxon>
        <taxon>Bacillati</taxon>
        <taxon>Actinomycetota</taxon>
        <taxon>Actinomycetes</taxon>
        <taxon>Micromonosporales</taxon>
        <taxon>Micromonosporaceae</taxon>
        <taxon>Micromonospora</taxon>
    </lineage>
</organism>
<evidence type="ECO:0000313" key="2">
    <source>
        <dbReference type="EMBL" id="SCG54121.1"/>
    </source>
</evidence>
<comment type="similarity">
    <text evidence="1">Belongs to the RutC family.</text>
</comment>
<dbReference type="EMBL" id="LT607754">
    <property type="protein sequence ID" value="SCG54121.1"/>
    <property type="molecule type" value="Genomic_DNA"/>
</dbReference>
<dbReference type="InterPro" id="IPR035959">
    <property type="entry name" value="RutC-like_sf"/>
</dbReference>
<dbReference type="Pfam" id="PF01042">
    <property type="entry name" value="Ribonuc_L-PSP"/>
    <property type="match status" value="1"/>
</dbReference>
<dbReference type="PANTHER" id="PTHR11803">
    <property type="entry name" value="2-IMINOBUTANOATE/2-IMINOPROPANOATE DEAMINASE RIDA"/>
    <property type="match status" value="1"/>
</dbReference>
<name>A0A1C5I8C4_9ACTN</name>
<dbReference type="GO" id="GO:0005829">
    <property type="term" value="C:cytosol"/>
    <property type="evidence" value="ECO:0007669"/>
    <property type="project" value="TreeGrafter"/>
</dbReference>
<protein>
    <submittedName>
        <fullName evidence="2">Enamine deaminase RidA, house cleaning of reactive enamine intermediates, YjgF/YER057c/UK114 family</fullName>
    </submittedName>
</protein>
<dbReference type="AlphaFoldDB" id="A0A1C5I8C4"/>
<sequence>MTGTVHLIRAPELSDVAEYAYAAGVAPPARMVFTAGACPLDAAGRTVAPGDPAAQARQVMANLETALAAAGAALTDVVKTTVYVATTDRADLVAVWEVVRDAFGDHDPPSSLLGVTVLGYPDQLVEVEAIAAVREVG</sequence>
<evidence type="ECO:0000313" key="3">
    <source>
        <dbReference type="Proteomes" id="UP000198221"/>
    </source>
</evidence>
<dbReference type="SUPFAM" id="SSF55298">
    <property type="entry name" value="YjgF-like"/>
    <property type="match status" value="1"/>
</dbReference>
<dbReference type="Gene3D" id="3.30.1330.40">
    <property type="entry name" value="RutC-like"/>
    <property type="match status" value="1"/>
</dbReference>